<sequence>MSTLTPQTKTLQLTISTPDTTKPSLISMKTMDTLKFAGILLTPPATHILDVHPPTHPHPHSNSSTPLPPTPQPYRAEQAPTSGTARDRYKSGYAIMKAQGWVVPRIVDRIGGDGYGMGVGMGMAVMPVRVVRREG</sequence>
<proteinExistence type="predicted"/>
<name>A0A4S2MVI3_9PEZI</name>
<dbReference type="Proteomes" id="UP000298138">
    <property type="component" value="Unassembled WGS sequence"/>
</dbReference>
<keyword evidence="3" id="KW-1185">Reference proteome</keyword>
<gene>
    <name evidence="2" type="ORF">EX30DRAFT_341281</name>
</gene>
<feature type="region of interest" description="Disordered" evidence="1">
    <location>
        <begin position="47"/>
        <end position="87"/>
    </location>
</feature>
<accession>A0A4S2MVI3</accession>
<evidence type="ECO:0000313" key="3">
    <source>
        <dbReference type="Proteomes" id="UP000298138"/>
    </source>
</evidence>
<evidence type="ECO:0000256" key="1">
    <source>
        <dbReference type="SAM" id="MobiDB-lite"/>
    </source>
</evidence>
<evidence type="ECO:0000313" key="2">
    <source>
        <dbReference type="EMBL" id="TGZ80629.1"/>
    </source>
</evidence>
<dbReference type="EMBL" id="ML220123">
    <property type="protein sequence ID" value="TGZ80629.1"/>
    <property type="molecule type" value="Genomic_DNA"/>
</dbReference>
<reference evidence="2 3" key="1">
    <citation type="submission" date="2019-04" db="EMBL/GenBank/DDBJ databases">
        <title>Comparative genomics and transcriptomics to analyze fruiting body development in filamentous ascomycetes.</title>
        <authorList>
            <consortium name="DOE Joint Genome Institute"/>
            <person name="Lutkenhaus R."/>
            <person name="Traeger S."/>
            <person name="Breuer J."/>
            <person name="Kuo A."/>
            <person name="Lipzen A."/>
            <person name="Pangilinan J."/>
            <person name="Dilworth D."/>
            <person name="Sandor L."/>
            <person name="Poggeler S."/>
            <person name="Barry K."/>
            <person name="Grigoriev I.V."/>
            <person name="Nowrousian M."/>
        </authorList>
    </citation>
    <scope>NUCLEOTIDE SEQUENCE [LARGE SCALE GENOMIC DNA]</scope>
    <source>
        <strain evidence="2 3">CBS 389.68</strain>
    </source>
</reference>
<protein>
    <submittedName>
        <fullName evidence="2">Uncharacterized protein</fullName>
    </submittedName>
</protein>
<dbReference type="InParanoid" id="A0A4S2MVI3"/>
<organism evidence="2 3">
    <name type="scientific">Ascodesmis nigricans</name>
    <dbReference type="NCBI Taxonomy" id="341454"/>
    <lineage>
        <taxon>Eukaryota</taxon>
        <taxon>Fungi</taxon>
        <taxon>Dikarya</taxon>
        <taxon>Ascomycota</taxon>
        <taxon>Pezizomycotina</taxon>
        <taxon>Pezizomycetes</taxon>
        <taxon>Pezizales</taxon>
        <taxon>Ascodesmidaceae</taxon>
        <taxon>Ascodesmis</taxon>
    </lineage>
</organism>
<dbReference type="AlphaFoldDB" id="A0A4S2MVI3"/>